<feature type="domain" description="DUF6371" evidence="1">
    <location>
        <begin position="112"/>
        <end position="265"/>
    </location>
</feature>
<name>A0A5C6RGR7_9BACT</name>
<protein>
    <recommendedName>
        <fullName evidence="5">Toprim domain-containing protein</fullName>
    </recommendedName>
</protein>
<feature type="domain" description="Zinc beta-ribbon finger putative" evidence="2">
    <location>
        <begin position="6"/>
        <end position="70"/>
    </location>
</feature>
<dbReference type="NCBIfam" id="NF040506">
    <property type="entry name" value="PG0870_Nterm"/>
    <property type="match status" value="1"/>
</dbReference>
<evidence type="ECO:0000313" key="3">
    <source>
        <dbReference type="EMBL" id="TXB61638.1"/>
    </source>
</evidence>
<gene>
    <name evidence="3" type="ORF">FRY97_18110</name>
</gene>
<dbReference type="Proteomes" id="UP000321580">
    <property type="component" value="Unassembled WGS sequence"/>
</dbReference>
<evidence type="ECO:0000259" key="1">
    <source>
        <dbReference type="Pfam" id="PF19898"/>
    </source>
</evidence>
<evidence type="ECO:0000259" key="2">
    <source>
        <dbReference type="Pfam" id="PF21957"/>
    </source>
</evidence>
<accession>A0A5C6RGR7</accession>
<dbReference type="InterPro" id="IPR045951">
    <property type="entry name" value="DUF6371"/>
</dbReference>
<dbReference type="RefSeq" id="WP_147168984.1">
    <property type="nucleotide sequence ID" value="NZ_VOOR01000050.1"/>
</dbReference>
<organism evidence="3 4">
    <name type="scientific">Phaeodactylibacter luteus</name>
    <dbReference type="NCBI Taxonomy" id="1564516"/>
    <lineage>
        <taxon>Bacteria</taxon>
        <taxon>Pseudomonadati</taxon>
        <taxon>Bacteroidota</taxon>
        <taxon>Saprospiria</taxon>
        <taxon>Saprospirales</taxon>
        <taxon>Haliscomenobacteraceae</taxon>
        <taxon>Phaeodactylibacter</taxon>
    </lineage>
</organism>
<dbReference type="Pfam" id="PF19898">
    <property type="entry name" value="DUF6371"/>
    <property type="match status" value="1"/>
</dbReference>
<dbReference type="OrthoDB" id="1068350at2"/>
<dbReference type="InterPro" id="IPR047731">
    <property type="entry name" value="Zinc_ribbon_put"/>
</dbReference>
<reference evidence="3 4" key="1">
    <citation type="submission" date="2019-08" db="EMBL/GenBank/DDBJ databases">
        <title>Genome of Phaeodactylibacter luteus.</title>
        <authorList>
            <person name="Bowman J.P."/>
        </authorList>
    </citation>
    <scope>NUCLEOTIDE SEQUENCE [LARGE SCALE GENOMIC DNA]</scope>
    <source>
        <strain evidence="3 4">KCTC 42180</strain>
    </source>
</reference>
<evidence type="ECO:0000313" key="4">
    <source>
        <dbReference type="Proteomes" id="UP000321580"/>
    </source>
</evidence>
<evidence type="ECO:0008006" key="5">
    <source>
        <dbReference type="Google" id="ProtNLM"/>
    </source>
</evidence>
<dbReference type="Pfam" id="PF21957">
    <property type="entry name" value="Zn_ribbon_16"/>
    <property type="match status" value="1"/>
</dbReference>
<comment type="caution">
    <text evidence="3">The sequence shown here is derived from an EMBL/GenBank/DDBJ whole genome shotgun (WGS) entry which is preliminary data.</text>
</comment>
<dbReference type="EMBL" id="VOOR01000050">
    <property type="protein sequence ID" value="TXB61638.1"/>
    <property type="molecule type" value="Genomic_DNA"/>
</dbReference>
<proteinExistence type="predicted"/>
<dbReference type="AlphaFoldDB" id="A0A5C6RGR7"/>
<sequence length="395" mass="45139">MTTTQHQFILEPYKGSRTRHRCPGCSKPREFTRYIDTETGQHIAPHVGKCNRENKCGYHYTPRQYFLDNPTEETRAWLQSDQHLKTYTPPPPPVDYIPPRYLERTRQKMERNNFFRFLVKLFGEAEAARLADLYKLGTSKKWEDFGGLTPVFWQINKAGKACNLKLQAYNPHTGKRIKGKTRIIGKQLLPNGNLTQCFFGEHLLSAAPSAPVAIVESEKTAMIMASIKPDQVWIATGGKSGASWKTNPTVYHALTGRKVILYPDLNAFEDWEEAARNIAHICPQVSVFKELEQYATPEQIQEGDDIADFYIPALLERRSNTAQADQEAQEGFTLPPGWQWETFNFKHGTHSQLMDSDGLPASWNLCPQTDQEKQAVSIALEQLDHFLTHKFDLQL</sequence>
<keyword evidence="4" id="KW-1185">Reference proteome</keyword>